<keyword evidence="6 11" id="KW-0812">Transmembrane</keyword>
<sequence>MTAVRISVFAISGGFAAIGGLFLASKIASANQSAGAGDLLMNAIAAAVIGGTSLFGGRGRTWNALLGVLVIVSIQYGLQLESIAEPVKYMITAAVLLTTVVIDSVTRKTQKTAGRA</sequence>
<evidence type="ECO:0000256" key="6">
    <source>
        <dbReference type="ARBA" id="ARBA00022692"/>
    </source>
</evidence>
<evidence type="ECO:0000256" key="2">
    <source>
        <dbReference type="ARBA" id="ARBA00022448"/>
    </source>
</evidence>
<evidence type="ECO:0000313" key="12">
    <source>
        <dbReference type="EMBL" id="QTE01624.1"/>
    </source>
</evidence>
<evidence type="ECO:0000256" key="7">
    <source>
        <dbReference type="ARBA" id="ARBA00022989"/>
    </source>
</evidence>
<evidence type="ECO:0000256" key="5">
    <source>
        <dbReference type="ARBA" id="ARBA00022597"/>
    </source>
</evidence>
<evidence type="ECO:0000256" key="4">
    <source>
        <dbReference type="ARBA" id="ARBA00022519"/>
    </source>
</evidence>
<keyword evidence="7 11" id="KW-1133">Transmembrane helix</keyword>
<proteinExistence type="predicted"/>
<keyword evidence="13" id="KW-1185">Reference proteome</keyword>
<keyword evidence="2" id="KW-0813">Transport</keyword>
<evidence type="ECO:0000256" key="11">
    <source>
        <dbReference type="SAM" id="Phobius"/>
    </source>
</evidence>
<evidence type="ECO:0000256" key="1">
    <source>
        <dbReference type="ARBA" id="ARBA00004651"/>
    </source>
</evidence>
<feature type="transmembrane region" description="Helical" evidence="11">
    <location>
        <begin position="6"/>
        <end position="24"/>
    </location>
</feature>
<protein>
    <recommendedName>
        <fullName evidence="10">Xylose transport system permease protein XylH</fullName>
    </recommendedName>
</protein>
<dbReference type="PANTHER" id="PTHR32196">
    <property type="entry name" value="ABC TRANSPORTER PERMEASE PROTEIN YPHD-RELATED-RELATED"/>
    <property type="match status" value="1"/>
</dbReference>
<dbReference type="Proteomes" id="UP000663908">
    <property type="component" value="Chromosome"/>
</dbReference>
<dbReference type="PANTHER" id="PTHR32196:SF32">
    <property type="entry name" value="XYLOSE TRANSPORT SYSTEM PERMEASE PROTEIN XYLH"/>
    <property type="match status" value="1"/>
</dbReference>
<comment type="subcellular location">
    <subcellularLocation>
        <location evidence="1">Cell membrane</location>
        <topology evidence="1">Multi-pass membrane protein</topology>
    </subcellularLocation>
</comment>
<feature type="transmembrane region" description="Helical" evidence="11">
    <location>
        <begin position="61"/>
        <end position="78"/>
    </location>
</feature>
<gene>
    <name evidence="12" type="primary">xylH4</name>
    <name evidence="12" type="ORF">S1361_30120</name>
</gene>
<evidence type="ECO:0000256" key="10">
    <source>
        <dbReference type="ARBA" id="ARBA00035686"/>
    </source>
</evidence>
<evidence type="ECO:0000256" key="9">
    <source>
        <dbReference type="ARBA" id="ARBA00035611"/>
    </source>
</evidence>
<dbReference type="InterPro" id="IPR001851">
    <property type="entry name" value="ABC_transp_permease"/>
</dbReference>
<comment type="function">
    <text evidence="9">Part of the binding-protein-dependent transport system for D-xylose. Probably responsible for the translocation of the substrate across the membrane.</text>
</comment>
<dbReference type="Pfam" id="PF02653">
    <property type="entry name" value="BPD_transp_2"/>
    <property type="match status" value="1"/>
</dbReference>
<evidence type="ECO:0000313" key="13">
    <source>
        <dbReference type="Proteomes" id="UP000663908"/>
    </source>
</evidence>
<name>A0ABX7U0Z9_STRCY</name>
<accession>A0ABX7U0Z9</accession>
<organism evidence="12 13">
    <name type="scientific">Streptomyces cyanogenus</name>
    <dbReference type="NCBI Taxonomy" id="80860"/>
    <lineage>
        <taxon>Bacteria</taxon>
        <taxon>Bacillati</taxon>
        <taxon>Actinomycetota</taxon>
        <taxon>Actinomycetes</taxon>
        <taxon>Kitasatosporales</taxon>
        <taxon>Streptomycetaceae</taxon>
        <taxon>Streptomyces</taxon>
    </lineage>
</organism>
<dbReference type="EMBL" id="CP071839">
    <property type="protein sequence ID" value="QTE01624.1"/>
    <property type="molecule type" value="Genomic_DNA"/>
</dbReference>
<keyword evidence="8 11" id="KW-0472">Membrane</keyword>
<keyword evidence="3" id="KW-1003">Cell membrane</keyword>
<keyword evidence="5" id="KW-0762">Sugar transport</keyword>
<feature type="transmembrane region" description="Helical" evidence="11">
    <location>
        <begin position="36"/>
        <end position="55"/>
    </location>
</feature>
<reference evidence="12 13" key="1">
    <citation type="submission" date="2021-03" db="EMBL/GenBank/DDBJ databases">
        <title>Complete genome sequence of Streptomyces cyanogenus S136, producer of anticancer angucycline landomycin A.</title>
        <authorList>
            <person name="Hrab P."/>
            <person name="Ruckert C."/>
            <person name="Busche T."/>
            <person name="Ostash I."/>
            <person name="Kalinowski J."/>
            <person name="Fedorenko V."/>
            <person name="Yushchuk O."/>
            <person name="Ostash B."/>
        </authorList>
    </citation>
    <scope>NUCLEOTIDE SEQUENCE [LARGE SCALE GENOMIC DNA]</scope>
    <source>
        <strain evidence="12 13">S136</strain>
    </source>
</reference>
<evidence type="ECO:0000256" key="8">
    <source>
        <dbReference type="ARBA" id="ARBA00023136"/>
    </source>
</evidence>
<keyword evidence="4" id="KW-0997">Cell inner membrane</keyword>
<evidence type="ECO:0000256" key="3">
    <source>
        <dbReference type="ARBA" id="ARBA00022475"/>
    </source>
</evidence>